<feature type="signal peptide" evidence="1">
    <location>
        <begin position="1"/>
        <end position="26"/>
    </location>
</feature>
<proteinExistence type="predicted"/>
<keyword evidence="3" id="KW-1185">Reference proteome</keyword>
<dbReference type="RefSeq" id="WP_099914650.1">
    <property type="nucleotide sequence ID" value="NZ_BMHS01000004.1"/>
</dbReference>
<comment type="caution">
    <text evidence="2">The sequence shown here is derived from an EMBL/GenBank/DDBJ whole genome shotgun (WGS) entry which is preliminary data.</text>
</comment>
<dbReference type="NCBIfam" id="TIGR02595">
    <property type="entry name" value="PEP_CTERM"/>
    <property type="match status" value="1"/>
</dbReference>
<sequence>MINAKTFLRQCLLALTLAATALGALAGPTSFHVNLNTSALAKPTYIDLFFSAASNAAPASATVSNFTGAFGTVDYADGAVVFNADGSITIGNSPFSNMVGFNVLFGDTFGFDVSFNSDFLNGNSIDGSTFSVSALDAGLNPIGGPLVTFDLFGGAGIAVGADGQFASVTAVPEPSELLLMMTGLGLIGFVHRRRKQRAVAAPATPCCRICAASCSWPASNTWWCTLAGGSTLLTEILGGASRLTVALR</sequence>
<accession>A0A2G8T568</accession>
<gene>
    <name evidence="2" type="ORF">CR103_03695</name>
</gene>
<dbReference type="AlphaFoldDB" id="A0A2G8T568"/>
<evidence type="ECO:0000256" key="1">
    <source>
        <dbReference type="SAM" id="SignalP"/>
    </source>
</evidence>
<dbReference type="EMBL" id="PDOB01000003">
    <property type="protein sequence ID" value="PIL41205.1"/>
    <property type="molecule type" value="Genomic_DNA"/>
</dbReference>
<evidence type="ECO:0000313" key="3">
    <source>
        <dbReference type="Proteomes" id="UP000228593"/>
    </source>
</evidence>
<dbReference type="OrthoDB" id="8757303at2"/>
<evidence type="ECO:0000313" key="2">
    <source>
        <dbReference type="EMBL" id="PIL41205.1"/>
    </source>
</evidence>
<dbReference type="NCBIfam" id="NF038129">
    <property type="entry name" value="PEP_NF038129"/>
    <property type="match status" value="1"/>
</dbReference>
<protein>
    <recommendedName>
        <fullName evidence="4">PEP-CTERM protein-sorting domain-containing protein</fullName>
    </recommendedName>
</protein>
<dbReference type="Proteomes" id="UP000228593">
    <property type="component" value="Unassembled WGS sequence"/>
</dbReference>
<keyword evidence="1" id="KW-0732">Signal</keyword>
<dbReference type="InterPro" id="IPR013424">
    <property type="entry name" value="Ice-binding_C"/>
</dbReference>
<name>A0A2G8T568_9BURK</name>
<reference evidence="2 3" key="1">
    <citation type="submission" date="2017-10" db="EMBL/GenBank/DDBJ databases">
        <title>Massilia psychrophilum sp. nov., a novel purple-pigmented bacterium isolated from Tianshan glacier, Xinjiang Municipality, China.</title>
        <authorList>
            <person name="Wang H."/>
        </authorList>
    </citation>
    <scope>NUCLEOTIDE SEQUENCE [LARGE SCALE GENOMIC DNA]</scope>
    <source>
        <strain evidence="2 3">JCM 30813</strain>
    </source>
</reference>
<organism evidence="2 3">
    <name type="scientific">Massilia psychrophila</name>
    <dbReference type="NCBI Taxonomy" id="1603353"/>
    <lineage>
        <taxon>Bacteria</taxon>
        <taxon>Pseudomonadati</taxon>
        <taxon>Pseudomonadota</taxon>
        <taxon>Betaproteobacteria</taxon>
        <taxon>Burkholderiales</taxon>
        <taxon>Oxalobacteraceae</taxon>
        <taxon>Telluria group</taxon>
        <taxon>Massilia</taxon>
    </lineage>
</organism>
<evidence type="ECO:0008006" key="4">
    <source>
        <dbReference type="Google" id="ProtNLM"/>
    </source>
</evidence>
<feature type="chain" id="PRO_5013849651" description="PEP-CTERM protein-sorting domain-containing protein" evidence="1">
    <location>
        <begin position="27"/>
        <end position="248"/>
    </location>
</feature>